<gene>
    <name evidence="2" type="ORF">METZ01_LOCUS75274</name>
</gene>
<dbReference type="InterPro" id="IPR001943">
    <property type="entry name" value="UVR_dom"/>
</dbReference>
<dbReference type="InterPro" id="IPR036876">
    <property type="entry name" value="UVR_dom_sf"/>
</dbReference>
<feature type="non-terminal residue" evidence="2">
    <location>
        <position position="1"/>
    </location>
</feature>
<evidence type="ECO:0000313" key="2">
    <source>
        <dbReference type="EMBL" id="SVA22420.1"/>
    </source>
</evidence>
<dbReference type="PROSITE" id="PS50151">
    <property type="entry name" value="UVR"/>
    <property type="match status" value="1"/>
</dbReference>
<accession>A0A381U2G7</accession>
<feature type="domain" description="UVR" evidence="1">
    <location>
        <begin position="1"/>
        <end position="23"/>
    </location>
</feature>
<sequence length="25" mass="2849">AAARLDFERAAQLRDRIFQLESASN</sequence>
<protein>
    <recommendedName>
        <fullName evidence="1">UVR domain-containing protein</fullName>
    </recommendedName>
</protein>
<name>A0A381U2G7_9ZZZZ</name>
<reference evidence="2" key="1">
    <citation type="submission" date="2018-05" db="EMBL/GenBank/DDBJ databases">
        <authorList>
            <person name="Lanie J.A."/>
            <person name="Ng W.-L."/>
            <person name="Kazmierczak K.M."/>
            <person name="Andrzejewski T.M."/>
            <person name="Davidsen T.M."/>
            <person name="Wayne K.J."/>
            <person name="Tettelin H."/>
            <person name="Glass J.I."/>
            <person name="Rusch D."/>
            <person name="Podicherti R."/>
            <person name="Tsui H.-C.T."/>
            <person name="Winkler M.E."/>
        </authorList>
    </citation>
    <scope>NUCLEOTIDE SEQUENCE</scope>
</reference>
<dbReference type="Gene3D" id="4.10.860.10">
    <property type="entry name" value="UVR domain"/>
    <property type="match status" value="1"/>
</dbReference>
<evidence type="ECO:0000259" key="1">
    <source>
        <dbReference type="PROSITE" id="PS50151"/>
    </source>
</evidence>
<dbReference type="EMBL" id="UINC01005610">
    <property type="protein sequence ID" value="SVA22420.1"/>
    <property type="molecule type" value="Genomic_DNA"/>
</dbReference>
<organism evidence="2">
    <name type="scientific">marine metagenome</name>
    <dbReference type="NCBI Taxonomy" id="408172"/>
    <lineage>
        <taxon>unclassified sequences</taxon>
        <taxon>metagenomes</taxon>
        <taxon>ecological metagenomes</taxon>
    </lineage>
</organism>
<dbReference type="Pfam" id="PF02151">
    <property type="entry name" value="UVR"/>
    <property type="match status" value="1"/>
</dbReference>
<dbReference type="SUPFAM" id="SSF46600">
    <property type="entry name" value="C-terminal UvrC-binding domain of UvrB"/>
    <property type="match status" value="1"/>
</dbReference>
<proteinExistence type="predicted"/>
<dbReference type="AlphaFoldDB" id="A0A381U2G7"/>